<dbReference type="FunFam" id="3.40.47.10:FF:000009">
    <property type="entry name" value="3-oxoacyl-[acyl-carrier-protein] synthase 2"/>
    <property type="match status" value="1"/>
</dbReference>
<dbReference type="NCBIfam" id="NF005589">
    <property type="entry name" value="PRK07314.1"/>
    <property type="match status" value="1"/>
</dbReference>
<evidence type="ECO:0000256" key="5">
    <source>
        <dbReference type="ARBA" id="ARBA00022516"/>
    </source>
</evidence>
<evidence type="ECO:0000256" key="8">
    <source>
        <dbReference type="ARBA" id="ARBA00023098"/>
    </source>
</evidence>
<dbReference type="GO" id="GO:0004315">
    <property type="term" value="F:3-oxoacyl-[acyl-carrier-protein] synthase activity"/>
    <property type="evidence" value="ECO:0007669"/>
    <property type="project" value="UniProtKB-UniRule"/>
</dbReference>
<keyword evidence="9 11" id="KW-0275">Fatty acid biosynthesis</keyword>
<reference evidence="15 16" key="1">
    <citation type="journal article" date="2016" name="Nat. Commun.">
        <title>Thousands of microbial genomes shed light on interconnected biogeochemical processes in an aquifer system.</title>
        <authorList>
            <person name="Anantharaman K."/>
            <person name="Brown C.T."/>
            <person name="Hug L.A."/>
            <person name="Sharon I."/>
            <person name="Castelle C.J."/>
            <person name="Probst A.J."/>
            <person name="Thomas B.C."/>
            <person name="Singh A."/>
            <person name="Wilkins M.J."/>
            <person name="Karaoz U."/>
            <person name="Brodie E.L."/>
            <person name="Williams K.H."/>
            <person name="Hubbard S.S."/>
            <person name="Banfield J.F."/>
        </authorList>
    </citation>
    <scope>NUCLEOTIDE SEQUENCE [LARGE SCALE GENOMIC DNA]</scope>
</reference>
<comment type="similarity">
    <text evidence="2 11 13">Belongs to the thiolase-like superfamily. Beta-ketoacyl-ACP synthases family.</text>
</comment>
<dbReference type="UniPathway" id="UPA00094"/>
<evidence type="ECO:0000256" key="3">
    <source>
        <dbReference type="ARBA" id="ARBA00012356"/>
    </source>
</evidence>
<protein>
    <recommendedName>
        <fullName evidence="4 11">3-oxoacyl-[acyl-carrier-protein] synthase 2</fullName>
        <ecNumber evidence="3 11">2.3.1.179</ecNumber>
    </recommendedName>
</protein>
<dbReference type="InterPro" id="IPR014031">
    <property type="entry name" value="Ketoacyl_synth_C"/>
</dbReference>
<dbReference type="CDD" id="cd00834">
    <property type="entry name" value="KAS_I_II"/>
    <property type="match status" value="1"/>
</dbReference>
<evidence type="ECO:0000256" key="7">
    <source>
        <dbReference type="ARBA" id="ARBA00022832"/>
    </source>
</evidence>
<organism evidence="15 16">
    <name type="scientific">Candidatus Raymondbacteria bacterium RIFOXYD12_FULL_49_13</name>
    <dbReference type="NCBI Taxonomy" id="1817890"/>
    <lineage>
        <taxon>Bacteria</taxon>
        <taxon>Raymondiibacteriota</taxon>
    </lineage>
</organism>
<accession>A0A1F7FCP2</accession>
<evidence type="ECO:0000313" key="15">
    <source>
        <dbReference type="EMBL" id="OGK04237.1"/>
    </source>
</evidence>
<dbReference type="InterPro" id="IPR000794">
    <property type="entry name" value="Beta-ketoacyl_synthase"/>
</dbReference>
<dbReference type="Proteomes" id="UP000179243">
    <property type="component" value="Unassembled WGS sequence"/>
</dbReference>
<dbReference type="PANTHER" id="PTHR11712:SF336">
    <property type="entry name" value="3-OXOACYL-[ACYL-CARRIER-PROTEIN] SYNTHASE, MITOCHONDRIAL"/>
    <property type="match status" value="1"/>
</dbReference>
<evidence type="ECO:0000256" key="10">
    <source>
        <dbReference type="ARBA" id="ARBA00023315"/>
    </source>
</evidence>
<dbReference type="InterPro" id="IPR014030">
    <property type="entry name" value="Ketoacyl_synth_N"/>
</dbReference>
<dbReference type="Pfam" id="PF02801">
    <property type="entry name" value="Ketoacyl-synt_C"/>
    <property type="match status" value="1"/>
</dbReference>
<keyword evidence="7" id="KW-0276">Fatty acid metabolism</keyword>
<comment type="caution">
    <text evidence="15">The sequence shown here is derived from an EMBL/GenBank/DDBJ whole genome shotgun (WGS) entry which is preliminary data.</text>
</comment>
<feature type="active site" description="For beta-ketoacyl synthase activity" evidence="12">
    <location>
        <position position="162"/>
    </location>
</feature>
<dbReference type="InterPro" id="IPR020841">
    <property type="entry name" value="PKS_Beta-ketoAc_synthase_dom"/>
</dbReference>
<dbReference type="AlphaFoldDB" id="A0A1F7FCP2"/>
<evidence type="ECO:0000313" key="16">
    <source>
        <dbReference type="Proteomes" id="UP000179243"/>
    </source>
</evidence>
<evidence type="ECO:0000256" key="11">
    <source>
        <dbReference type="PIRNR" id="PIRNR000447"/>
    </source>
</evidence>
<dbReference type="InterPro" id="IPR016039">
    <property type="entry name" value="Thiolase-like"/>
</dbReference>
<dbReference type="PIRSF" id="PIRSF000447">
    <property type="entry name" value="KAS_II"/>
    <property type="match status" value="1"/>
</dbReference>
<evidence type="ECO:0000259" key="14">
    <source>
        <dbReference type="PROSITE" id="PS52004"/>
    </source>
</evidence>
<evidence type="ECO:0000256" key="6">
    <source>
        <dbReference type="ARBA" id="ARBA00022679"/>
    </source>
</evidence>
<dbReference type="GO" id="GO:0006633">
    <property type="term" value="P:fatty acid biosynthetic process"/>
    <property type="evidence" value="ECO:0007669"/>
    <property type="project" value="UniProtKB-UniRule"/>
</dbReference>
<evidence type="ECO:0000256" key="9">
    <source>
        <dbReference type="ARBA" id="ARBA00023160"/>
    </source>
</evidence>
<dbReference type="NCBIfam" id="TIGR03150">
    <property type="entry name" value="fabF"/>
    <property type="match status" value="1"/>
</dbReference>
<dbReference type="PROSITE" id="PS52004">
    <property type="entry name" value="KS3_2"/>
    <property type="match status" value="1"/>
</dbReference>
<dbReference type="SUPFAM" id="SSF53901">
    <property type="entry name" value="Thiolase-like"/>
    <property type="match status" value="2"/>
</dbReference>
<dbReference type="SMART" id="SM00825">
    <property type="entry name" value="PKS_KS"/>
    <property type="match status" value="1"/>
</dbReference>
<evidence type="ECO:0000256" key="13">
    <source>
        <dbReference type="RuleBase" id="RU003694"/>
    </source>
</evidence>
<dbReference type="EMBL" id="MFYX01000074">
    <property type="protein sequence ID" value="OGK04237.1"/>
    <property type="molecule type" value="Genomic_DNA"/>
</dbReference>
<evidence type="ECO:0000256" key="1">
    <source>
        <dbReference type="ARBA" id="ARBA00005194"/>
    </source>
</evidence>
<dbReference type="Gene3D" id="3.40.47.10">
    <property type="match status" value="1"/>
</dbReference>
<comment type="catalytic activity">
    <reaction evidence="11">
        <text>(9Z)-hexadecenoyl-[ACP] + malonyl-[ACP] + H(+) = 3-oxo-(11Z)-octadecenoyl-[ACP] + holo-[ACP] + CO2</text>
        <dbReference type="Rhea" id="RHEA:55040"/>
        <dbReference type="Rhea" id="RHEA-COMP:9623"/>
        <dbReference type="Rhea" id="RHEA-COMP:9685"/>
        <dbReference type="Rhea" id="RHEA-COMP:10800"/>
        <dbReference type="Rhea" id="RHEA-COMP:14074"/>
        <dbReference type="ChEBI" id="CHEBI:15378"/>
        <dbReference type="ChEBI" id="CHEBI:16526"/>
        <dbReference type="ChEBI" id="CHEBI:64479"/>
        <dbReference type="ChEBI" id="CHEBI:78449"/>
        <dbReference type="ChEBI" id="CHEBI:83989"/>
        <dbReference type="ChEBI" id="CHEBI:138538"/>
        <dbReference type="EC" id="2.3.1.179"/>
    </reaction>
</comment>
<evidence type="ECO:0000256" key="4">
    <source>
        <dbReference type="ARBA" id="ARBA00014657"/>
    </source>
</evidence>
<keyword evidence="8" id="KW-0443">Lipid metabolism</keyword>
<dbReference type="InterPro" id="IPR017568">
    <property type="entry name" value="3-oxoacyl-ACP_synth-2"/>
</dbReference>
<sequence length="410" mass="43342">MKKVVITGMGVVTPVGSTLEKFWNALLNGQSGLNLATKVDRDKYPVKVVGEVKDYNPENFMSKKEVRRMDLFVQYAVGAAAMAIQDAKLDMKAVNADRVGCVIGSGIGGLNTLQEQHRILLEKGPDRVSPFFIPMMIADMASGMVSIINGAKGPNFACVSACASSAHALGESLKLIRYGEADVMISGGAEATICDMGMAGFCSARAMSMRFDPPSKSSCPFDKKRDGFVMGEGAGIIILESEEHALARGARIYAEFCGAGYSSDAYHMTAPAEGGEGAARAIRAALASAQLGPETVDYINAHGTSTELNDKNETAAIKTVFGQRAYDINISSTKSMVGHLLGASGSVELIASALSLQNGVVPPTINYEDPDPDCDLNYTPNTAVKRDIKVAISNSFGFGGHNACLVLRKT</sequence>
<dbReference type="PANTHER" id="PTHR11712">
    <property type="entry name" value="POLYKETIDE SYNTHASE-RELATED"/>
    <property type="match status" value="1"/>
</dbReference>
<comment type="catalytic activity">
    <reaction evidence="11">
        <text>a fatty acyl-[ACP] + malonyl-[ACP] + H(+) = a 3-oxoacyl-[ACP] + holo-[ACP] + CO2</text>
        <dbReference type="Rhea" id="RHEA:22836"/>
        <dbReference type="Rhea" id="RHEA-COMP:9623"/>
        <dbReference type="Rhea" id="RHEA-COMP:9685"/>
        <dbReference type="Rhea" id="RHEA-COMP:9916"/>
        <dbReference type="Rhea" id="RHEA-COMP:14125"/>
        <dbReference type="ChEBI" id="CHEBI:15378"/>
        <dbReference type="ChEBI" id="CHEBI:16526"/>
        <dbReference type="ChEBI" id="CHEBI:64479"/>
        <dbReference type="ChEBI" id="CHEBI:78449"/>
        <dbReference type="ChEBI" id="CHEBI:78776"/>
        <dbReference type="ChEBI" id="CHEBI:138651"/>
    </reaction>
</comment>
<evidence type="ECO:0000256" key="2">
    <source>
        <dbReference type="ARBA" id="ARBA00008467"/>
    </source>
</evidence>
<gene>
    <name evidence="15" type="ORF">A2519_17910</name>
</gene>
<evidence type="ECO:0000256" key="12">
    <source>
        <dbReference type="PIRSR" id="PIRSR000447-1"/>
    </source>
</evidence>
<dbReference type="GO" id="GO:0005829">
    <property type="term" value="C:cytosol"/>
    <property type="evidence" value="ECO:0007669"/>
    <property type="project" value="TreeGrafter"/>
</dbReference>
<comment type="function">
    <text evidence="11">Involved in the type II fatty acid elongation cycle. Catalyzes the elongation of a wide range of acyl-ACP by the addition of two carbons from malonyl-ACP to an acyl acceptor. Can efficiently catalyze the conversion of palmitoleoyl-ACP (cis-hexadec-9-enoyl-ACP) to cis-vaccenoyl-ACP (cis-octadec-11-enoyl-ACP), an essential step in the thermal regulation of fatty acid composition.</text>
</comment>
<dbReference type="EC" id="2.3.1.179" evidence="3 11"/>
<name>A0A1F7FCP2_UNCRA</name>
<keyword evidence="10 11" id="KW-0012">Acyltransferase</keyword>
<dbReference type="Pfam" id="PF00109">
    <property type="entry name" value="ketoacyl-synt"/>
    <property type="match status" value="1"/>
</dbReference>
<comment type="pathway">
    <text evidence="1 11">Lipid metabolism; fatty acid biosynthesis.</text>
</comment>
<feature type="domain" description="Ketosynthase family 3 (KS3)" evidence="14">
    <location>
        <begin position="1"/>
        <end position="409"/>
    </location>
</feature>
<keyword evidence="6 11" id="KW-0808">Transferase</keyword>
<keyword evidence="5 11" id="KW-0444">Lipid biosynthesis</keyword>
<proteinExistence type="inferred from homology"/>